<feature type="transmembrane region" description="Helical" evidence="4">
    <location>
        <begin position="342"/>
        <end position="363"/>
    </location>
</feature>
<dbReference type="InterPro" id="IPR020846">
    <property type="entry name" value="MFS_dom"/>
</dbReference>
<dbReference type="SUPFAM" id="SSF103473">
    <property type="entry name" value="MFS general substrate transporter"/>
    <property type="match status" value="1"/>
</dbReference>
<feature type="transmembrane region" description="Helical" evidence="4">
    <location>
        <begin position="152"/>
        <end position="181"/>
    </location>
</feature>
<feature type="transmembrane region" description="Helical" evidence="4">
    <location>
        <begin position="309"/>
        <end position="330"/>
    </location>
</feature>
<comment type="caution">
    <text evidence="6">The sequence shown here is derived from an EMBL/GenBank/DDBJ whole genome shotgun (WGS) entry which is preliminary data.</text>
</comment>
<keyword evidence="1 4" id="KW-0812">Transmembrane</keyword>
<feature type="domain" description="Major facilitator superfamily (MFS) profile" evidence="5">
    <location>
        <begin position="11"/>
        <end position="401"/>
    </location>
</feature>
<feature type="transmembrane region" description="Helical" evidence="4">
    <location>
        <begin position="282"/>
        <end position="303"/>
    </location>
</feature>
<dbReference type="EMBL" id="SMLM01000002">
    <property type="protein sequence ID" value="TFZ02761.1"/>
    <property type="molecule type" value="Genomic_DNA"/>
</dbReference>
<evidence type="ECO:0000313" key="7">
    <source>
        <dbReference type="Proteomes" id="UP000298180"/>
    </source>
</evidence>
<dbReference type="GO" id="GO:0022857">
    <property type="term" value="F:transmembrane transporter activity"/>
    <property type="evidence" value="ECO:0007669"/>
    <property type="project" value="InterPro"/>
</dbReference>
<dbReference type="Gene3D" id="1.20.1250.20">
    <property type="entry name" value="MFS general substrate transporter like domains"/>
    <property type="match status" value="2"/>
</dbReference>
<dbReference type="Proteomes" id="UP000298180">
    <property type="component" value="Unassembled WGS sequence"/>
</dbReference>
<protein>
    <submittedName>
        <fullName evidence="6">MFS transporter</fullName>
    </submittedName>
</protein>
<accession>A0A4Z0BV80</accession>
<dbReference type="PANTHER" id="PTHR23527:SF1">
    <property type="entry name" value="BLL3282 PROTEIN"/>
    <property type="match status" value="1"/>
</dbReference>
<organism evidence="6 7">
    <name type="scientific">Ramlibacter henchirensis</name>
    <dbReference type="NCBI Taxonomy" id="204072"/>
    <lineage>
        <taxon>Bacteria</taxon>
        <taxon>Pseudomonadati</taxon>
        <taxon>Pseudomonadota</taxon>
        <taxon>Betaproteobacteria</taxon>
        <taxon>Burkholderiales</taxon>
        <taxon>Comamonadaceae</taxon>
        <taxon>Ramlibacter</taxon>
    </lineage>
</organism>
<name>A0A4Z0BV80_9BURK</name>
<evidence type="ECO:0000259" key="5">
    <source>
        <dbReference type="PROSITE" id="PS50850"/>
    </source>
</evidence>
<evidence type="ECO:0000256" key="4">
    <source>
        <dbReference type="SAM" id="Phobius"/>
    </source>
</evidence>
<dbReference type="InterPro" id="IPR036259">
    <property type="entry name" value="MFS_trans_sf"/>
</dbReference>
<feature type="transmembrane region" description="Helical" evidence="4">
    <location>
        <begin position="219"/>
        <end position="238"/>
    </location>
</feature>
<gene>
    <name evidence="6" type="ORF">EZ313_16070</name>
</gene>
<keyword evidence="2 4" id="KW-1133">Transmembrane helix</keyword>
<evidence type="ECO:0000256" key="3">
    <source>
        <dbReference type="ARBA" id="ARBA00023136"/>
    </source>
</evidence>
<dbReference type="InterPro" id="IPR011701">
    <property type="entry name" value="MFS"/>
</dbReference>
<dbReference type="Pfam" id="PF07690">
    <property type="entry name" value="MFS_1"/>
    <property type="match status" value="1"/>
</dbReference>
<dbReference type="PROSITE" id="PS50850">
    <property type="entry name" value="MFS"/>
    <property type="match status" value="1"/>
</dbReference>
<reference evidence="6 7" key="1">
    <citation type="submission" date="2019-03" db="EMBL/GenBank/DDBJ databases">
        <title>Ramlibacter henchirensis DSM 14656, whole genome shotgun sequence.</title>
        <authorList>
            <person name="Zhang X."/>
            <person name="Feng G."/>
            <person name="Zhu H."/>
        </authorList>
    </citation>
    <scope>NUCLEOTIDE SEQUENCE [LARGE SCALE GENOMIC DNA]</scope>
    <source>
        <strain evidence="6 7">DSM 14656</strain>
    </source>
</reference>
<feature type="transmembrane region" description="Helical" evidence="4">
    <location>
        <begin position="244"/>
        <end position="270"/>
    </location>
</feature>
<sequence>MTPRPTGAWTALAITLAVQALVSMAVLTVPAMAPAMAQSLGVSATLIGAYIAVVYSGAMIASLMAGPLVVRFGAIRISQLGLVVCAAGLALLALTPALPAAFIGAFLIGVGYGPITPASSHLLARTTPAHRASLVFSIKQSGVPLGGVMAGAFVPALLIAGGTEAALLAVAAGNLVCALIAEPMRPPLDADREPGRPLSFTSLVGPLRLVASHADLARLASYSFIFSAVQMCLATYLVTYLHSALGFGLVAAGAVLSTAQVGGVIGRIVWGYIADRWLAPRLMLAVLAGLMALCCGATAALQAGSPMPLLLALMVVFGASATGWNGVYLAEVARLAPAGHASAATGGSLAVTFLGVVLGPVLFGLLSGAFDSYRAGYLALALPAAWCGWQLVRHARRVVTA</sequence>
<evidence type="ECO:0000256" key="2">
    <source>
        <dbReference type="ARBA" id="ARBA00022989"/>
    </source>
</evidence>
<dbReference type="OrthoDB" id="8724598at2"/>
<dbReference type="PANTHER" id="PTHR23527">
    <property type="entry name" value="BLL3282 PROTEIN"/>
    <property type="match status" value="1"/>
</dbReference>
<dbReference type="RefSeq" id="WP_135264285.1">
    <property type="nucleotide sequence ID" value="NZ_SMLM01000002.1"/>
</dbReference>
<evidence type="ECO:0000256" key="1">
    <source>
        <dbReference type="ARBA" id="ARBA00022692"/>
    </source>
</evidence>
<evidence type="ECO:0000313" key="6">
    <source>
        <dbReference type="EMBL" id="TFZ02761.1"/>
    </source>
</evidence>
<dbReference type="InterPro" id="IPR052952">
    <property type="entry name" value="MFS-Transporter"/>
</dbReference>
<keyword evidence="3 4" id="KW-0472">Membrane</keyword>
<feature type="transmembrane region" description="Helical" evidence="4">
    <location>
        <begin position="47"/>
        <end position="70"/>
    </location>
</feature>
<dbReference type="AlphaFoldDB" id="A0A4Z0BV80"/>
<feature type="transmembrane region" description="Helical" evidence="4">
    <location>
        <begin position="375"/>
        <end position="392"/>
    </location>
</feature>
<feature type="transmembrane region" description="Helical" evidence="4">
    <location>
        <begin position="82"/>
        <end position="112"/>
    </location>
</feature>
<keyword evidence="7" id="KW-1185">Reference proteome</keyword>
<proteinExistence type="predicted"/>